<dbReference type="CDD" id="cd01040">
    <property type="entry name" value="Mb-like"/>
    <property type="match status" value="1"/>
</dbReference>
<dbReference type="PROSITE" id="PS01033">
    <property type="entry name" value="GLOBIN"/>
    <property type="match status" value="1"/>
</dbReference>
<dbReference type="AlphaFoldDB" id="A0A418BA33"/>
<organism evidence="3 4">
    <name type="scientific">Aphanomyces invadans</name>
    <dbReference type="NCBI Taxonomy" id="157072"/>
    <lineage>
        <taxon>Eukaryota</taxon>
        <taxon>Sar</taxon>
        <taxon>Stramenopiles</taxon>
        <taxon>Oomycota</taxon>
        <taxon>Saprolegniomycetes</taxon>
        <taxon>Saprolegniales</taxon>
        <taxon>Verrucalvaceae</taxon>
        <taxon>Aphanomyces</taxon>
    </lineage>
</organism>
<dbReference type="Proteomes" id="UP000285060">
    <property type="component" value="Unassembled WGS sequence"/>
</dbReference>
<keyword evidence="1" id="KW-0349">Heme</keyword>
<feature type="domain" description="Globin" evidence="2">
    <location>
        <begin position="103"/>
        <end position="242"/>
    </location>
</feature>
<dbReference type="Pfam" id="PF00042">
    <property type="entry name" value="Globin"/>
    <property type="match status" value="1"/>
</dbReference>
<sequence>MHGTQRAQKRGGQGWAALFVLAKLPSSCRGKDNISTTSSLSGGLSIIGMGAKQGKVARGDISEDKFPTKEFLKHGLASSDHVHHYLPANLPLFPTLNPTYAQECTKTWRDICKATPDKMKGYDKAGIVLFQDEFFHRLFQRDTSMEAVFPSPKKRAEVLVLAMTFVLRTAVEDHELVKNRCRHLGHMHRSIPLMRPHHFAVYVGTCIEVIMHWLGKEGTPYVGEAWSNVMGFYLKYILQAFLFQTVDEAEFAQNTNANVGPTTATTASKSA</sequence>
<proteinExistence type="inferred from homology"/>
<keyword evidence="1" id="KW-0479">Metal-binding</keyword>
<gene>
    <name evidence="3" type="ORF">DYB32_000403</name>
</gene>
<dbReference type="EMBL" id="QUSY01000009">
    <property type="protein sequence ID" value="RHY35097.1"/>
    <property type="molecule type" value="Genomic_DNA"/>
</dbReference>
<keyword evidence="1" id="KW-0813">Transport</keyword>
<dbReference type="GO" id="GO:0020037">
    <property type="term" value="F:heme binding"/>
    <property type="evidence" value="ECO:0007669"/>
    <property type="project" value="InterPro"/>
</dbReference>
<dbReference type="InterPro" id="IPR012292">
    <property type="entry name" value="Globin/Proto"/>
</dbReference>
<protein>
    <recommendedName>
        <fullName evidence="2">Globin domain-containing protein</fullName>
    </recommendedName>
</protein>
<dbReference type="InterPro" id="IPR000971">
    <property type="entry name" value="Globin"/>
</dbReference>
<dbReference type="Gene3D" id="1.10.490.10">
    <property type="entry name" value="Globins"/>
    <property type="match status" value="1"/>
</dbReference>
<comment type="caution">
    <text evidence="3">The sequence shown here is derived from an EMBL/GenBank/DDBJ whole genome shotgun (WGS) entry which is preliminary data.</text>
</comment>
<keyword evidence="4" id="KW-1185">Reference proteome</keyword>
<evidence type="ECO:0000259" key="2">
    <source>
        <dbReference type="PROSITE" id="PS01033"/>
    </source>
</evidence>
<evidence type="ECO:0000313" key="4">
    <source>
        <dbReference type="Proteomes" id="UP000285060"/>
    </source>
</evidence>
<dbReference type="SUPFAM" id="SSF46458">
    <property type="entry name" value="Globin-like"/>
    <property type="match status" value="1"/>
</dbReference>
<dbReference type="InterPro" id="IPR009050">
    <property type="entry name" value="Globin-like_sf"/>
</dbReference>
<evidence type="ECO:0000256" key="1">
    <source>
        <dbReference type="RuleBase" id="RU000356"/>
    </source>
</evidence>
<dbReference type="InterPro" id="IPR044399">
    <property type="entry name" value="Mb-like_M"/>
</dbReference>
<reference evidence="3 4" key="1">
    <citation type="submission" date="2018-08" db="EMBL/GenBank/DDBJ databases">
        <title>Aphanomyces genome sequencing and annotation.</title>
        <authorList>
            <person name="Minardi D."/>
            <person name="Oidtmann B."/>
            <person name="Van Der Giezen M."/>
            <person name="Studholme D.J."/>
        </authorList>
    </citation>
    <scope>NUCLEOTIDE SEQUENCE [LARGE SCALE GENOMIC DNA]</scope>
    <source>
        <strain evidence="3 4">NJM0002</strain>
    </source>
</reference>
<comment type="similarity">
    <text evidence="1">Belongs to the globin family.</text>
</comment>
<dbReference type="VEuPathDB" id="FungiDB:H310_00141"/>
<keyword evidence="1" id="KW-0561">Oxygen transport</keyword>
<accession>A0A418BA33</accession>
<dbReference type="GO" id="GO:0005344">
    <property type="term" value="F:oxygen carrier activity"/>
    <property type="evidence" value="ECO:0007669"/>
    <property type="project" value="UniProtKB-KW"/>
</dbReference>
<evidence type="ECO:0000313" key="3">
    <source>
        <dbReference type="EMBL" id="RHY35097.1"/>
    </source>
</evidence>
<keyword evidence="1" id="KW-0408">Iron</keyword>
<dbReference type="GO" id="GO:0019825">
    <property type="term" value="F:oxygen binding"/>
    <property type="evidence" value="ECO:0007669"/>
    <property type="project" value="InterPro"/>
</dbReference>
<name>A0A418BA33_9STRA</name>